<dbReference type="EMBL" id="CP158165">
    <property type="protein sequence ID" value="XBV21321.1"/>
    <property type="molecule type" value="Genomic_DNA"/>
</dbReference>
<feature type="transmembrane region" description="Helical" evidence="1">
    <location>
        <begin position="124"/>
        <end position="145"/>
    </location>
</feature>
<dbReference type="Pfam" id="PF08592">
    <property type="entry name" value="Anthrone_oxy"/>
    <property type="match status" value="1"/>
</dbReference>
<dbReference type="RefSeq" id="WP_350274183.1">
    <property type="nucleotide sequence ID" value="NZ_CP158165.1"/>
</dbReference>
<feature type="transmembrane region" description="Helical" evidence="1">
    <location>
        <begin position="74"/>
        <end position="96"/>
    </location>
</feature>
<keyword evidence="1" id="KW-1133">Transmembrane helix</keyword>
<dbReference type="AlphaFoldDB" id="A0AAU7T3Y6"/>
<organism evidence="2">
    <name type="scientific">Kribbella sp. HUAS MG21</name>
    <dbReference type="NCBI Taxonomy" id="3160966"/>
    <lineage>
        <taxon>Bacteria</taxon>
        <taxon>Bacillati</taxon>
        <taxon>Actinomycetota</taxon>
        <taxon>Actinomycetes</taxon>
        <taxon>Propionibacteriales</taxon>
        <taxon>Kribbellaceae</taxon>
        <taxon>Kribbella</taxon>
    </lineage>
</organism>
<proteinExistence type="predicted"/>
<dbReference type="InterPro" id="IPR013901">
    <property type="entry name" value="Anthrone_oxy"/>
</dbReference>
<sequence>MRAVSLLFAGLFAGFLLGVLVLENSLRGFDPAVYTQVRLVELESLDTLASVTLVPAIVTTLVLVFLARGNDRRLVLLGAALLVVVFATTLAINLPINSDQAGWSVAAPPADWENVRDRWQLAHLARTVAAVTAFVVLLASAVWGGGKKSDDTGRRQPVDEEVVGDRLDGAVLEARRGLRHGQ</sequence>
<keyword evidence="1" id="KW-0472">Membrane</keyword>
<evidence type="ECO:0000313" key="2">
    <source>
        <dbReference type="EMBL" id="XBV21321.1"/>
    </source>
</evidence>
<keyword evidence="1" id="KW-0812">Transmembrane</keyword>
<reference evidence="2" key="1">
    <citation type="submission" date="2024-06" db="EMBL/GenBank/DDBJ databases">
        <title>Kribbella sp. strain HUAS MG21 genome sequences.</title>
        <authorList>
            <person name="Mo P."/>
        </authorList>
    </citation>
    <scope>NUCLEOTIDE SEQUENCE</scope>
    <source>
        <strain evidence="2">HUAS MG21</strain>
    </source>
</reference>
<evidence type="ECO:0000256" key="1">
    <source>
        <dbReference type="SAM" id="Phobius"/>
    </source>
</evidence>
<gene>
    <name evidence="2" type="ORF">ABN611_22440</name>
</gene>
<feature type="transmembrane region" description="Helical" evidence="1">
    <location>
        <begin position="47"/>
        <end position="67"/>
    </location>
</feature>
<name>A0AAU7T3Y6_9ACTN</name>
<accession>A0AAU7T3Y6</accession>
<protein>
    <submittedName>
        <fullName evidence="2">DUF1772 domain-containing protein</fullName>
    </submittedName>
</protein>